<dbReference type="Proteomes" id="UP000785783">
    <property type="component" value="Unassembled WGS sequence"/>
</dbReference>
<protein>
    <submittedName>
        <fullName evidence="2">DUF3604 domain-containing protein</fullName>
    </submittedName>
</protein>
<evidence type="ECO:0000313" key="2">
    <source>
        <dbReference type="EMBL" id="MBL6761460.1"/>
    </source>
</evidence>
<dbReference type="EMBL" id="JADHOK010000013">
    <property type="protein sequence ID" value="MBL6761460.1"/>
    <property type="molecule type" value="Genomic_DNA"/>
</dbReference>
<dbReference type="Gene3D" id="3.20.20.140">
    <property type="entry name" value="Metal-dependent hydrolases"/>
    <property type="match status" value="1"/>
</dbReference>
<dbReference type="Pfam" id="PF12228">
    <property type="entry name" value="DUF3604"/>
    <property type="match status" value="1"/>
</dbReference>
<accession>A0A937L6E9</accession>
<dbReference type="InterPro" id="IPR022028">
    <property type="entry name" value="DUF3604"/>
</dbReference>
<sequence length="634" mass="70879">MTIRKQIMAVAATFAMLAPHGALAGPEDRRAMFGETHLHTNLSFDAFIFGNRNGPDAAYEFAKGKAITHPLGFDMKIRVPLDFQAVTDHAAYLGMVPAMFDPDSSVAGHRLATSLRNAKTATERRVAFGGLLPYLGQQVEDDLLDMDIVRDTWAEIKASAERHNEPGKFTTFIGYEYTSSQETFENLHRNVIFKGDAPNEPFSRLISMNPENLWRWMDSLRAQGMDSLAIPHNSNGSDGYMFAEKTYEGNDIDADYSAMRMRNEPIVEISQVKGTSETHPLQSPNDEWASFEIMPYQIATWKNSATDGSYVRQAYRRGLEMQAQGKGNPYKFGLISASDTHVSAGAFDEYDYWSKIGAVDGNGRLRGAVRLTWTQRFYAQIFRIQNWWRQMNTPEAQRTGAPGRNPAPGYLHMQWSSWGASGLAGVWAEENTRNSIFDAMRRKEVFATSGPRLKVRLFGGYGFDARLLDDPQMVRKAYARGVPMGADMKARSGRAPDFLLWATRDPGSAPLQRLQMVKGWIDDDGKTHEKVYDAACAGGAAVDPDTNRCPDNNAKVDISSCTHSADTGEGELKAHWQDPDYKAGENAFYYVRVLENPTCRWSTWDALRAGTAPNPALEATIQERAWSSPIWLEH</sequence>
<organism evidence="2 3">
    <name type="scientific">PS1 clade bacterium</name>
    <dbReference type="NCBI Taxonomy" id="2175152"/>
    <lineage>
        <taxon>Bacteria</taxon>
        <taxon>Pseudomonadati</taxon>
        <taxon>Pseudomonadota</taxon>
        <taxon>Alphaproteobacteria</taxon>
        <taxon>PS1 clade</taxon>
    </lineage>
</organism>
<evidence type="ECO:0000256" key="1">
    <source>
        <dbReference type="SAM" id="SignalP"/>
    </source>
</evidence>
<keyword evidence="1" id="KW-0732">Signal</keyword>
<dbReference type="AlphaFoldDB" id="A0A937L6E9"/>
<name>A0A937L6E9_9PROT</name>
<feature type="chain" id="PRO_5036691589" evidence="1">
    <location>
        <begin position="25"/>
        <end position="634"/>
    </location>
</feature>
<evidence type="ECO:0000313" key="3">
    <source>
        <dbReference type="Proteomes" id="UP000785783"/>
    </source>
</evidence>
<gene>
    <name evidence="2" type="ORF">ISQ19_02055</name>
</gene>
<proteinExistence type="predicted"/>
<comment type="caution">
    <text evidence="2">The sequence shown here is derived from an EMBL/GenBank/DDBJ whole genome shotgun (WGS) entry which is preliminary data.</text>
</comment>
<feature type="signal peptide" evidence="1">
    <location>
        <begin position="1"/>
        <end position="24"/>
    </location>
</feature>
<reference evidence="2" key="1">
    <citation type="submission" date="2020-10" db="EMBL/GenBank/DDBJ databases">
        <title>Microbiome of the Black Sea water column analyzed by genome centric metagenomics.</title>
        <authorList>
            <person name="Cabello-Yeves P.J."/>
            <person name="Callieri C."/>
            <person name="Picazo A."/>
            <person name="Mehrshad M."/>
            <person name="Haro-Moreno J.M."/>
            <person name="Roda-Garcia J."/>
            <person name="Dzembekova N."/>
            <person name="Slabakova V."/>
            <person name="Slabakova N."/>
            <person name="Moncheva S."/>
            <person name="Rodriguez-Valera F."/>
        </authorList>
    </citation>
    <scope>NUCLEOTIDE SEQUENCE</scope>
    <source>
        <strain evidence="2">BS307-5m-G5</strain>
    </source>
</reference>